<dbReference type="InterPro" id="IPR007899">
    <property type="entry name" value="CHAD_dom"/>
</dbReference>
<feature type="domain" description="CHAD" evidence="1">
    <location>
        <begin position="5"/>
        <end position="212"/>
    </location>
</feature>
<dbReference type="OrthoDB" id="676869at2"/>
<organism evidence="2 3">
    <name type="scientific">Flavisolibacter ginsengisoli DSM 18119</name>
    <dbReference type="NCBI Taxonomy" id="1121884"/>
    <lineage>
        <taxon>Bacteria</taxon>
        <taxon>Pseudomonadati</taxon>
        <taxon>Bacteroidota</taxon>
        <taxon>Chitinophagia</taxon>
        <taxon>Chitinophagales</taxon>
        <taxon>Chitinophagaceae</taxon>
        <taxon>Flavisolibacter</taxon>
    </lineage>
</organism>
<evidence type="ECO:0000313" key="2">
    <source>
        <dbReference type="EMBL" id="SHE60241.1"/>
    </source>
</evidence>
<dbReference type="EMBL" id="FQUU01000002">
    <property type="protein sequence ID" value="SHE60241.1"/>
    <property type="molecule type" value="Genomic_DNA"/>
</dbReference>
<dbReference type="Proteomes" id="UP000184048">
    <property type="component" value="Unassembled WGS sequence"/>
</dbReference>
<proteinExistence type="predicted"/>
<protein>
    <submittedName>
        <fullName evidence="2">CHAD domain-containing protein</fullName>
    </submittedName>
</protein>
<evidence type="ECO:0000259" key="1">
    <source>
        <dbReference type="Pfam" id="PF05235"/>
    </source>
</evidence>
<dbReference type="STRING" id="1121884.SAMN02745131_00775"/>
<gene>
    <name evidence="2" type="ORF">SAMN02745131_00775</name>
</gene>
<reference evidence="2 3" key="1">
    <citation type="submission" date="2016-11" db="EMBL/GenBank/DDBJ databases">
        <authorList>
            <person name="Jaros S."/>
            <person name="Januszkiewicz K."/>
            <person name="Wedrychowicz H."/>
        </authorList>
    </citation>
    <scope>NUCLEOTIDE SEQUENCE [LARGE SCALE GENOMIC DNA]</scope>
    <source>
        <strain evidence="2 3">DSM 18119</strain>
    </source>
</reference>
<dbReference type="AlphaFoldDB" id="A0A1M4UU07"/>
<dbReference type="RefSeq" id="WP_072833906.1">
    <property type="nucleotide sequence ID" value="NZ_FQUU01000002.1"/>
</dbReference>
<accession>A0A1M4UU07</accession>
<name>A0A1M4UU07_9BACT</name>
<sequence length="276" mass="32940">MKSPLKKLEKYYIKAVKDFNREDVHQFRVELKKFRALTRLIFYNKQGLTFRIPNGLKGLYKQTGNIRNLELLLEKVISFSFKSKVWPKYYISFIGSMKQAYTKKAGKYKHKKACKTSEINKVNNALDQLEKHKIEVYAFHQAGLLQNLLFIEHFEDNDLHQLRKFLKDILYNWKLIKPFIAPLLPFIIQKKKQISSFTVLLGEFQDICVALEYVDHEFKPHLPFAEKLLIKNFRDELELQKLHLRKRILNTIDPQGLPWHSNNFNRSFYNYKIALT</sequence>
<evidence type="ECO:0000313" key="3">
    <source>
        <dbReference type="Proteomes" id="UP000184048"/>
    </source>
</evidence>
<keyword evidence="3" id="KW-1185">Reference proteome</keyword>
<dbReference type="Pfam" id="PF05235">
    <property type="entry name" value="CHAD"/>
    <property type="match status" value="1"/>
</dbReference>